<dbReference type="PROSITE" id="PS50093">
    <property type="entry name" value="PKD"/>
    <property type="match status" value="1"/>
</dbReference>
<keyword evidence="2" id="KW-0378">Hydrolase</keyword>
<name>A0A5C6UX88_9FLAO</name>
<evidence type="ECO:0000313" key="5">
    <source>
        <dbReference type="EMBL" id="TXC75235.1"/>
    </source>
</evidence>
<dbReference type="RefSeq" id="WP_147015480.1">
    <property type="nucleotide sequence ID" value="NZ_VORB01000017.1"/>
</dbReference>
<dbReference type="SUPFAM" id="SSF49299">
    <property type="entry name" value="PKD domain"/>
    <property type="match status" value="1"/>
</dbReference>
<dbReference type="SUPFAM" id="SSF49785">
    <property type="entry name" value="Galactose-binding domain-like"/>
    <property type="match status" value="1"/>
</dbReference>
<evidence type="ECO:0000259" key="3">
    <source>
        <dbReference type="PROSITE" id="PS50093"/>
    </source>
</evidence>
<dbReference type="InterPro" id="IPR013783">
    <property type="entry name" value="Ig-like_fold"/>
</dbReference>
<organism evidence="5 6">
    <name type="scientific">Luteibaculum oceani</name>
    <dbReference type="NCBI Taxonomy" id="1294296"/>
    <lineage>
        <taxon>Bacteria</taxon>
        <taxon>Pseudomonadati</taxon>
        <taxon>Bacteroidota</taxon>
        <taxon>Flavobacteriia</taxon>
        <taxon>Flavobacteriales</taxon>
        <taxon>Luteibaculaceae</taxon>
        <taxon>Luteibaculum</taxon>
    </lineage>
</organism>
<dbReference type="InterPro" id="IPR000601">
    <property type="entry name" value="PKD_dom"/>
</dbReference>
<keyword evidence="6" id="KW-1185">Reference proteome</keyword>
<evidence type="ECO:0000256" key="2">
    <source>
        <dbReference type="ARBA" id="ARBA00022801"/>
    </source>
</evidence>
<evidence type="ECO:0000313" key="6">
    <source>
        <dbReference type="Proteomes" id="UP000321168"/>
    </source>
</evidence>
<dbReference type="Pfam" id="PF01483">
    <property type="entry name" value="P_proprotein"/>
    <property type="match status" value="1"/>
</dbReference>
<dbReference type="InterPro" id="IPR035986">
    <property type="entry name" value="PKD_dom_sf"/>
</dbReference>
<dbReference type="InterPro" id="IPR008979">
    <property type="entry name" value="Galactose-bd-like_sf"/>
</dbReference>
<proteinExistence type="predicted"/>
<feature type="domain" description="P/Homo B" evidence="4">
    <location>
        <begin position="613"/>
        <end position="770"/>
    </location>
</feature>
<dbReference type="Gene3D" id="2.60.40.10">
    <property type="entry name" value="Immunoglobulins"/>
    <property type="match status" value="1"/>
</dbReference>
<feature type="non-terminal residue" evidence="5">
    <location>
        <position position="1634"/>
    </location>
</feature>
<dbReference type="Gene3D" id="2.60.120.260">
    <property type="entry name" value="Galactose-binding domain-like"/>
    <property type="match status" value="1"/>
</dbReference>
<dbReference type="Pfam" id="PF17517">
    <property type="entry name" value="IgGFc_binding"/>
    <property type="match status" value="1"/>
</dbReference>
<dbReference type="InterPro" id="IPR002884">
    <property type="entry name" value="P_dom"/>
</dbReference>
<gene>
    <name evidence="5" type="ORF">FRX97_12060</name>
</gene>
<dbReference type="Proteomes" id="UP000321168">
    <property type="component" value="Unassembled WGS sequence"/>
</dbReference>
<dbReference type="Pfam" id="PF18911">
    <property type="entry name" value="PKD_4"/>
    <property type="match status" value="1"/>
</dbReference>
<feature type="domain" description="PKD" evidence="3">
    <location>
        <begin position="521"/>
        <end position="575"/>
    </location>
</feature>
<accession>A0A5C6UX88</accession>
<dbReference type="InterPro" id="IPR022409">
    <property type="entry name" value="PKD/Chitinase_dom"/>
</dbReference>
<dbReference type="CDD" id="cd00146">
    <property type="entry name" value="PKD"/>
    <property type="match status" value="1"/>
</dbReference>
<dbReference type="GO" id="GO:0006508">
    <property type="term" value="P:proteolysis"/>
    <property type="evidence" value="ECO:0007669"/>
    <property type="project" value="UniProtKB-KW"/>
</dbReference>
<dbReference type="InterPro" id="IPR035234">
    <property type="entry name" value="IgGFc-bd_N"/>
</dbReference>
<dbReference type="OrthoDB" id="1236981at2"/>
<dbReference type="SMART" id="SM00089">
    <property type="entry name" value="PKD"/>
    <property type="match status" value="1"/>
</dbReference>
<reference evidence="5 6" key="1">
    <citation type="submission" date="2019-08" db="EMBL/GenBank/DDBJ databases">
        <title>Genome of Luteibaculum oceani JCM 18817.</title>
        <authorList>
            <person name="Bowman J.P."/>
        </authorList>
    </citation>
    <scope>NUCLEOTIDE SEQUENCE [LARGE SCALE GENOMIC DNA]</scope>
    <source>
        <strain evidence="5 6">JCM 18817</strain>
    </source>
</reference>
<keyword evidence="1" id="KW-0645">Protease</keyword>
<dbReference type="EMBL" id="VORB01000017">
    <property type="protein sequence ID" value="TXC75235.1"/>
    <property type="molecule type" value="Genomic_DNA"/>
</dbReference>
<evidence type="ECO:0000259" key="4">
    <source>
        <dbReference type="PROSITE" id="PS51829"/>
    </source>
</evidence>
<dbReference type="GO" id="GO:0004252">
    <property type="term" value="F:serine-type endopeptidase activity"/>
    <property type="evidence" value="ECO:0007669"/>
    <property type="project" value="InterPro"/>
</dbReference>
<evidence type="ECO:0000256" key="1">
    <source>
        <dbReference type="ARBA" id="ARBA00022670"/>
    </source>
</evidence>
<protein>
    <submittedName>
        <fullName evidence="5">PKD domain-containing protein</fullName>
    </submittedName>
</protein>
<comment type="caution">
    <text evidence="5">The sequence shown here is derived from an EMBL/GenBank/DDBJ whole genome shotgun (WGS) entry which is preliminary data.</text>
</comment>
<dbReference type="PROSITE" id="PS51829">
    <property type="entry name" value="P_HOMO_B"/>
    <property type="match status" value="1"/>
</dbReference>
<sequence length="1634" mass="177870">MRFSFLIGLFICLQISGQEIEGRQFILPLFAPSAPSGLSNSFFIESAYCIDSVEWSIPSLKIKGYVKVEPGIRTEVKVPNFINGNGSFNKPISLPNQSKKDNKAIHFNSPKPIVISQVGAYDGYGLRAFPISSLGNSYHLGGISNSINCENRNISEGNLIGYVVASQDSTDIRIDYTSNGQASNYKLTLNKGEVFYWKNVSNCKDLYGFKDLNCKTLAENHISSSKPIVAGIYGDLILNIGNSGGSELTCAQLLPINFWGTKYLFNQGFSRDSVINPERICNTPDVKNNNNFIQIVGYCNDSILITYSDSIIKTIIPGNPNCVSGFSSFLIELPNNLPQWGQPSPITIISKKPIQVISLSKSFNQDQIVDHEISLLLPSSTWSNTSFFSPIRFESSIKSSLALIYIEGNTMDDKISLNGKPLNNFPKYQNQLSDFTVYKYNSNLNSKGIKITNNTSKQIYTEYHFELNAFKPKSVSFEGALSLDTIPSLCDQCAEIEIRGPSNLCSGDTLRPSVDLLTFLEPEDLSYFWDFGDGTSSTLKNPKHLYAQAGTYTITLRIQSGNACFLFAEKQVQVEHIAINLSFPDSVCSPSDILVQHPMQSALDSVQVQYYSSDPFPLSIPDLGVPENWDGTLASADSALVSTINIAPSYPVPGNIDSVCVNLKHPYIEDVKLFLISPQNIVYPLLTNPNSNGRANLRKTCFSASASTPIQNAKAPYTGAFLPEGGSFPSGGIGSSVSGDWKLTVGDRTSLYTGQLLNWSIYVSSANFVDYSWSNNTNLISPPNSQGESVIRVTEQDTFLLTSTSLAGCSRVDTIAPFVGRNPVPLSHRDTLLCNIYKDFDLNQLITDSLKLSGGVWTILGGNPANLSGSLFDNRGIPAGDYQFLYTQDIFCGKDSALVNVTVTELPFLGQNAIDTLCDTENPLDLFPYLGNDVTSGGFWTNYDGVPEAAFAINTGIVDPRFVPEGNYFFYYKVPVAGCPADSSNVNLQIHHQPDAGSNGDTIICESGIPLTLLTVLNDNPETGGTWTDLDNSGGLDGQLFRGIDTPNNPNEQTFTFDYTIKGKKACIDSSALATVRVIAAPELTFSADFPILCKDSAVTITATMVGNGPFDLEISDGNGNTYPALNELPVINSYQFSQPLSDITTFSVTRMIDNSSLRCPIVKPAAIEVGVFEPIVAKLIEEDCILNPDGISFLGFTPVIELSGGDGTNYQYDLFVDGNLVKSGASAPSAVHRLDTLPNGVEYSYRFYDGSNCPDVEAVFNRRPRKYCECATFAGTMDINPLEFCEYETAVVPNVSNSFLEPEDTLYYILHDRAGIVLGERLDSNQFPSFDYFPALEFNKTYYISPIAGDRLGGGIDPIDTCVSVGDGTPIIFRPQPAVSFSSLGGDICEGDIFELGFEFTGNGPFRLQGTATNSKGTSVLDYSFLPDSGSLPLNPLENTVYRFTRLSDGNANTCELNFDTPIAVNVFDLPRVSITDPDEINICEGSSTQINVAITGGTGPYRIEFLKNGTPFGNPVVTNNNSFQLNVFEGGLYQINAIRDEGANCGGLVLDGSVRVVVKKQPFANAGPSPIEVCGSFTQLDATPSFGKGAWRLPSDGSFTFSNNKQSKTFAFVPEPGEYQFIWEETNAPCPV</sequence>